<gene>
    <name evidence="1" type="ORF">KFK09_008941</name>
</gene>
<organism evidence="1 2">
    <name type="scientific">Dendrobium nobile</name>
    <name type="common">Orchid</name>
    <dbReference type="NCBI Taxonomy" id="94219"/>
    <lineage>
        <taxon>Eukaryota</taxon>
        <taxon>Viridiplantae</taxon>
        <taxon>Streptophyta</taxon>
        <taxon>Embryophyta</taxon>
        <taxon>Tracheophyta</taxon>
        <taxon>Spermatophyta</taxon>
        <taxon>Magnoliopsida</taxon>
        <taxon>Liliopsida</taxon>
        <taxon>Asparagales</taxon>
        <taxon>Orchidaceae</taxon>
        <taxon>Epidendroideae</taxon>
        <taxon>Malaxideae</taxon>
        <taxon>Dendrobiinae</taxon>
        <taxon>Dendrobium</taxon>
    </lineage>
</organism>
<dbReference type="Proteomes" id="UP000829196">
    <property type="component" value="Unassembled WGS sequence"/>
</dbReference>
<sequence length="132" mass="14911">MDKIKGNYNCLSKAAANLTARFKPVVALVDYNQGMWTFSRENYKLKYVSDAGGETVDETISNHSYNVSNPDDMDDLYALLCLSLPNRFTVDEVIDQTFAPEPTEYTLLTLLDNFNVSDDANFDFLINQSVET</sequence>
<keyword evidence="2" id="KW-1185">Reference proteome</keyword>
<comment type="caution">
    <text evidence="1">The sequence shown here is derived from an EMBL/GenBank/DDBJ whole genome shotgun (WGS) entry which is preliminary data.</text>
</comment>
<evidence type="ECO:0000313" key="2">
    <source>
        <dbReference type="Proteomes" id="UP000829196"/>
    </source>
</evidence>
<protein>
    <submittedName>
        <fullName evidence="1">Uncharacterized protein</fullName>
    </submittedName>
</protein>
<name>A0A8T3BP44_DENNO</name>
<dbReference type="AlphaFoldDB" id="A0A8T3BP44"/>
<dbReference type="PANTHER" id="PTHR38360">
    <property type="entry name" value="OS03G0120000 PROTEIN"/>
    <property type="match status" value="1"/>
</dbReference>
<accession>A0A8T3BP44</accession>
<evidence type="ECO:0000313" key="1">
    <source>
        <dbReference type="EMBL" id="KAI0516269.1"/>
    </source>
</evidence>
<reference evidence="1" key="1">
    <citation type="journal article" date="2022" name="Front. Genet.">
        <title>Chromosome-Scale Assembly of the Dendrobium nobile Genome Provides Insights Into the Molecular Mechanism of the Biosynthesis of the Medicinal Active Ingredient of Dendrobium.</title>
        <authorList>
            <person name="Xu Q."/>
            <person name="Niu S.-C."/>
            <person name="Li K.-L."/>
            <person name="Zheng P.-J."/>
            <person name="Zhang X.-J."/>
            <person name="Jia Y."/>
            <person name="Liu Y."/>
            <person name="Niu Y.-X."/>
            <person name="Yu L.-H."/>
            <person name="Chen D.-F."/>
            <person name="Zhang G.-Q."/>
        </authorList>
    </citation>
    <scope>NUCLEOTIDE SEQUENCE</scope>
    <source>
        <tissue evidence="1">Leaf</tissue>
    </source>
</reference>
<proteinExistence type="predicted"/>
<dbReference type="OrthoDB" id="409848at2759"/>
<dbReference type="EMBL" id="JAGYWB010000007">
    <property type="protein sequence ID" value="KAI0516269.1"/>
    <property type="molecule type" value="Genomic_DNA"/>
</dbReference>
<dbReference type="PANTHER" id="PTHR38360:SF1">
    <property type="entry name" value="F12P19.7"/>
    <property type="match status" value="1"/>
</dbReference>